<evidence type="ECO:0000256" key="1">
    <source>
        <dbReference type="ARBA" id="ARBA00022669"/>
    </source>
</evidence>
<protein>
    <submittedName>
        <fullName evidence="5">Carbohydrate-binding module family 18 protein</fullName>
    </submittedName>
</protein>
<dbReference type="PROSITE" id="PS50941">
    <property type="entry name" value="CHIT_BIND_I_2"/>
    <property type="match status" value="1"/>
</dbReference>
<feature type="chain" id="PRO_5042029855" evidence="3">
    <location>
        <begin position="17"/>
        <end position="141"/>
    </location>
</feature>
<dbReference type="GO" id="GO:0008061">
    <property type="term" value="F:chitin binding"/>
    <property type="evidence" value="ECO:0007669"/>
    <property type="project" value="UniProtKB-UniRule"/>
</dbReference>
<evidence type="ECO:0000256" key="2">
    <source>
        <dbReference type="PROSITE-ProRule" id="PRU00261"/>
    </source>
</evidence>
<dbReference type="InterPro" id="IPR036861">
    <property type="entry name" value="Endochitinase-like_sf"/>
</dbReference>
<name>A0AAE1CBX2_9PEZI</name>
<sequence>MFALIPSLLLLPLALAGVLPSSLQELDTRAIGVVSPNFTCGTANSGYTCPGEAACCSQYGYCGKGDEFCLNSPGIGCQAKFSNATNSCYAPKSGVTISVDGTCGTTGAGKLGYRCPTTGQTCCSAAYVNPALHGREDANED</sequence>
<reference evidence="5" key="2">
    <citation type="submission" date="2023-06" db="EMBL/GenBank/DDBJ databases">
        <authorList>
            <consortium name="Lawrence Berkeley National Laboratory"/>
            <person name="Haridas S."/>
            <person name="Hensen N."/>
            <person name="Bonometti L."/>
            <person name="Westerberg I."/>
            <person name="Brannstrom I.O."/>
            <person name="Guillou S."/>
            <person name="Cros-Aarteil S."/>
            <person name="Calhoun S."/>
            <person name="Kuo A."/>
            <person name="Mondo S."/>
            <person name="Pangilinan J."/>
            <person name="Riley R."/>
            <person name="Labutti K."/>
            <person name="Andreopoulos B."/>
            <person name="Lipzen A."/>
            <person name="Chen C."/>
            <person name="Yanf M."/>
            <person name="Daum C."/>
            <person name="Ng V."/>
            <person name="Clum A."/>
            <person name="Steindorff A."/>
            <person name="Ohm R."/>
            <person name="Martin F."/>
            <person name="Silar P."/>
            <person name="Natvig D."/>
            <person name="Lalanne C."/>
            <person name="Gautier V."/>
            <person name="Ament-Velasquez S.L."/>
            <person name="Kruys A."/>
            <person name="Hutchinson M.I."/>
            <person name="Powell A.J."/>
            <person name="Barry K."/>
            <person name="Miller A.N."/>
            <person name="Grigoriev I.V."/>
            <person name="Debuchy R."/>
            <person name="Gladieux P."/>
            <person name="Thoren M.H."/>
            <person name="Johannesson H."/>
        </authorList>
    </citation>
    <scope>NUCLEOTIDE SEQUENCE</scope>
    <source>
        <strain evidence="5">CBS 314.62</strain>
    </source>
</reference>
<organism evidence="5 6">
    <name type="scientific">Podospora appendiculata</name>
    <dbReference type="NCBI Taxonomy" id="314037"/>
    <lineage>
        <taxon>Eukaryota</taxon>
        <taxon>Fungi</taxon>
        <taxon>Dikarya</taxon>
        <taxon>Ascomycota</taxon>
        <taxon>Pezizomycotina</taxon>
        <taxon>Sordariomycetes</taxon>
        <taxon>Sordariomycetidae</taxon>
        <taxon>Sordariales</taxon>
        <taxon>Podosporaceae</taxon>
        <taxon>Podospora</taxon>
    </lineage>
</organism>
<evidence type="ECO:0000256" key="3">
    <source>
        <dbReference type="SAM" id="SignalP"/>
    </source>
</evidence>
<dbReference type="Proteomes" id="UP001270362">
    <property type="component" value="Unassembled WGS sequence"/>
</dbReference>
<dbReference type="EMBL" id="JAULSO010000002">
    <property type="protein sequence ID" value="KAK3687871.1"/>
    <property type="molecule type" value="Genomic_DNA"/>
</dbReference>
<keyword evidence="1 2" id="KW-0147">Chitin-binding</keyword>
<reference evidence="5" key="1">
    <citation type="journal article" date="2023" name="Mol. Phylogenet. Evol.">
        <title>Genome-scale phylogeny and comparative genomics of the fungal order Sordariales.</title>
        <authorList>
            <person name="Hensen N."/>
            <person name="Bonometti L."/>
            <person name="Westerberg I."/>
            <person name="Brannstrom I.O."/>
            <person name="Guillou S."/>
            <person name="Cros-Aarteil S."/>
            <person name="Calhoun S."/>
            <person name="Haridas S."/>
            <person name="Kuo A."/>
            <person name="Mondo S."/>
            <person name="Pangilinan J."/>
            <person name="Riley R."/>
            <person name="LaButti K."/>
            <person name="Andreopoulos B."/>
            <person name="Lipzen A."/>
            <person name="Chen C."/>
            <person name="Yan M."/>
            <person name="Daum C."/>
            <person name="Ng V."/>
            <person name="Clum A."/>
            <person name="Steindorff A."/>
            <person name="Ohm R.A."/>
            <person name="Martin F."/>
            <person name="Silar P."/>
            <person name="Natvig D.O."/>
            <person name="Lalanne C."/>
            <person name="Gautier V."/>
            <person name="Ament-Velasquez S.L."/>
            <person name="Kruys A."/>
            <person name="Hutchinson M.I."/>
            <person name="Powell A.J."/>
            <person name="Barry K."/>
            <person name="Miller A.N."/>
            <person name="Grigoriev I.V."/>
            <person name="Debuchy R."/>
            <person name="Gladieux P."/>
            <person name="Hiltunen Thoren M."/>
            <person name="Johannesson H."/>
        </authorList>
    </citation>
    <scope>NUCLEOTIDE SEQUENCE</scope>
    <source>
        <strain evidence="5">CBS 314.62</strain>
    </source>
</reference>
<comment type="caution">
    <text evidence="2">Lacks conserved residue(s) required for the propagation of feature annotation.</text>
</comment>
<feature type="disulfide bond" evidence="2">
    <location>
        <begin position="55"/>
        <end position="69"/>
    </location>
</feature>
<dbReference type="InterPro" id="IPR001002">
    <property type="entry name" value="Chitin-bd_1"/>
</dbReference>
<evidence type="ECO:0000259" key="4">
    <source>
        <dbReference type="PROSITE" id="PS50941"/>
    </source>
</evidence>
<dbReference type="Gene3D" id="3.30.60.10">
    <property type="entry name" value="Endochitinase-like"/>
    <property type="match status" value="1"/>
</dbReference>
<feature type="domain" description="Chitin-binding type-1" evidence="4">
    <location>
        <begin position="37"/>
        <end position="90"/>
    </location>
</feature>
<dbReference type="InterPro" id="IPR018371">
    <property type="entry name" value="Chitin-binding_1_CS"/>
</dbReference>
<keyword evidence="2" id="KW-1015">Disulfide bond</keyword>
<dbReference type="SUPFAM" id="SSF57016">
    <property type="entry name" value="Plant lectins/antimicrobial peptides"/>
    <property type="match status" value="1"/>
</dbReference>
<gene>
    <name evidence="5" type="ORF">B0T22DRAFT_380473</name>
</gene>
<accession>A0AAE1CBX2</accession>
<comment type="caution">
    <text evidence="5">The sequence shown here is derived from an EMBL/GenBank/DDBJ whole genome shotgun (WGS) entry which is preliminary data.</text>
</comment>
<dbReference type="SMART" id="SM00270">
    <property type="entry name" value="ChtBD1"/>
    <property type="match status" value="1"/>
</dbReference>
<keyword evidence="3" id="KW-0732">Signal</keyword>
<dbReference type="Pfam" id="PF00187">
    <property type="entry name" value="Chitin_bind_1"/>
    <property type="match status" value="1"/>
</dbReference>
<keyword evidence="6" id="KW-1185">Reference proteome</keyword>
<dbReference type="AlphaFoldDB" id="A0AAE1CBX2"/>
<proteinExistence type="predicted"/>
<evidence type="ECO:0000313" key="6">
    <source>
        <dbReference type="Proteomes" id="UP001270362"/>
    </source>
</evidence>
<evidence type="ECO:0000313" key="5">
    <source>
        <dbReference type="EMBL" id="KAK3687871.1"/>
    </source>
</evidence>
<dbReference type="PROSITE" id="PS00026">
    <property type="entry name" value="CHIT_BIND_I_1"/>
    <property type="match status" value="1"/>
</dbReference>
<feature type="signal peptide" evidence="3">
    <location>
        <begin position="1"/>
        <end position="16"/>
    </location>
</feature>